<sequence>MTLNTEIHTEVGVAHPLDPLSREEIS</sequence>
<accession>A0ABU1UIY6</accession>
<evidence type="ECO:0000313" key="2">
    <source>
        <dbReference type="EMBL" id="MDR7085118.1"/>
    </source>
</evidence>
<protein>
    <submittedName>
        <fullName evidence="2">Uncharacterized protein</fullName>
    </submittedName>
</protein>
<dbReference type="Proteomes" id="UP001252243">
    <property type="component" value="Unassembled WGS sequence"/>
</dbReference>
<proteinExistence type="predicted"/>
<keyword evidence="3" id="KW-1185">Reference proteome</keyword>
<feature type="non-terminal residue" evidence="2">
    <location>
        <position position="26"/>
    </location>
</feature>
<evidence type="ECO:0000256" key="1">
    <source>
        <dbReference type="SAM" id="MobiDB-lite"/>
    </source>
</evidence>
<dbReference type="EMBL" id="JAVDVQ010000051">
    <property type="protein sequence ID" value="MDR7085118.1"/>
    <property type="molecule type" value="Genomic_DNA"/>
</dbReference>
<organism evidence="2 3">
    <name type="scientific">Arthrobacter ginsengisoli</name>
    <dbReference type="NCBI Taxonomy" id="1356565"/>
    <lineage>
        <taxon>Bacteria</taxon>
        <taxon>Bacillati</taxon>
        <taxon>Actinomycetota</taxon>
        <taxon>Actinomycetes</taxon>
        <taxon>Micrococcales</taxon>
        <taxon>Micrococcaceae</taxon>
        <taxon>Arthrobacter</taxon>
    </lineage>
</organism>
<feature type="region of interest" description="Disordered" evidence="1">
    <location>
        <begin position="1"/>
        <end position="26"/>
    </location>
</feature>
<name>A0ABU1UIY6_9MICC</name>
<reference evidence="2 3" key="1">
    <citation type="submission" date="2023-07" db="EMBL/GenBank/DDBJ databases">
        <title>Sorghum-associated microbial communities from plants grown in Nebraska, USA.</title>
        <authorList>
            <person name="Schachtman D."/>
        </authorList>
    </citation>
    <scope>NUCLEOTIDE SEQUENCE [LARGE SCALE GENOMIC DNA]</scope>
    <source>
        <strain evidence="2 3">BE167</strain>
    </source>
</reference>
<comment type="caution">
    <text evidence="2">The sequence shown here is derived from an EMBL/GenBank/DDBJ whole genome shotgun (WGS) entry which is preliminary data.</text>
</comment>
<gene>
    <name evidence="2" type="ORF">J2X01_004438</name>
</gene>
<evidence type="ECO:0000313" key="3">
    <source>
        <dbReference type="Proteomes" id="UP001252243"/>
    </source>
</evidence>